<dbReference type="PROSITE" id="PS51186">
    <property type="entry name" value="GNAT"/>
    <property type="match status" value="1"/>
</dbReference>
<organism evidence="2 3">
    <name type="scientific">Pedobacter polaris</name>
    <dbReference type="NCBI Taxonomy" id="2571273"/>
    <lineage>
        <taxon>Bacteria</taxon>
        <taxon>Pseudomonadati</taxon>
        <taxon>Bacteroidota</taxon>
        <taxon>Sphingobacteriia</taxon>
        <taxon>Sphingobacteriales</taxon>
        <taxon>Sphingobacteriaceae</taxon>
        <taxon>Pedobacter</taxon>
    </lineage>
</organism>
<protein>
    <submittedName>
        <fullName evidence="2">GNAT family N-acetyltransferase</fullName>
    </submittedName>
</protein>
<dbReference type="InterPro" id="IPR000182">
    <property type="entry name" value="GNAT_dom"/>
</dbReference>
<gene>
    <name evidence="2" type="ORF">FA048_06065</name>
</gene>
<dbReference type="GO" id="GO:0016747">
    <property type="term" value="F:acyltransferase activity, transferring groups other than amino-acyl groups"/>
    <property type="evidence" value="ECO:0007669"/>
    <property type="project" value="InterPro"/>
</dbReference>
<dbReference type="SUPFAM" id="SSF55729">
    <property type="entry name" value="Acyl-CoA N-acyltransferases (Nat)"/>
    <property type="match status" value="1"/>
</dbReference>
<dbReference type="Pfam" id="PF08445">
    <property type="entry name" value="FR47"/>
    <property type="match status" value="1"/>
</dbReference>
<keyword evidence="3" id="KW-1185">Reference proteome</keyword>
<dbReference type="EMBL" id="SWBR01000001">
    <property type="protein sequence ID" value="TKC13174.1"/>
    <property type="molecule type" value="Genomic_DNA"/>
</dbReference>
<comment type="caution">
    <text evidence="2">The sequence shown here is derived from an EMBL/GenBank/DDBJ whole genome shotgun (WGS) entry which is preliminary data.</text>
</comment>
<evidence type="ECO:0000259" key="1">
    <source>
        <dbReference type="PROSITE" id="PS51186"/>
    </source>
</evidence>
<dbReference type="InterPro" id="IPR013653">
    <property type="entry name" value="GCN5-like_dom"/>
</dbReference>
<dbReference type="AlphaFoldDB" id="A0A4U1CW34"/>
<feature type="domain" description="N-acetyltransferase" evidence="1">
    <location>
        <begin position="113"/>
        <end position="240"/>
    </location>
</feature>
<keyword evidence="2" id="KW-0808">Transferase</keyword>
<dbReference type="OrthoDB" id="9797456at2"/>
<evidence type="ECO:0000313" key="2">
    <source>
        <dbReference type="EMBL" id="TKC13174.1"/>
    </source>
</evidence>
<dbReference type="Gene3D" id="3.40.630.30">
    <property type="match status" value="1"/>
</dbReference>
<dbReference type="Proteomes" id="UP000309488">
    <property type="component" value="Unassembled WGS sequence"/>
</dbReference>
<name>A0A4U1CW34_9SPHI</name>
<dbReference type="InterPro" id="IPR016181">
    <property type="entry name" value="Acyl_CoA_acyltransferase"/>
</dbReference>
<sequence>MLNKLYLSLNLILSMSHILDNPIYHALISGHSAFAKGKGNAKYYSTAVALFAGLKNNDDQDFETLYRHSPEESKFIVFSPIQLQIPAKWKLMNHIDMLQLVYEGKDIPKGEEKDYKDLSDHHVDEMIELVKLTQPGPFLARTIDFGNYTGVFKDEKLVAMAGHRFNPVPYTEISAVCTHPEHLGNGHAYHLLREQIKRILGKSEIPFLHVRNDNVGAIKLYEKIGFKIRKSMIAYVIQKA</sequence>
<proteinExistence type="predicted"/>
<accession>A0A4U1CW34</accession>
<evidence type="ECO:0000313" key="3">
    <source>
        <dbReference type="Proteomes" id="UP000309488"/>
    </source>
</evidence>
<reference evidence="2 3" key="1">
    <citation type="submission" date="2019-04" db="EMBL/GenBank/DDBJ databases">
        <title>Pedobacter sp. RP-3-22 sp. nov., isolated from Arctic soil.</title>
        <authorList>
            <person name="Dahal R.H."/>
            <person name="Kim D.-U."/>
        </authorList>
    </citation>
    <scope>NUCLEOTIDE SEQUENCE [LARGE SCALE GENOMIC DNA]</scope>
    <source>
        <strain evidence="2 3">RP-3-22</strain>
    </source>
</reference>